<feature type="domain" description="Apoptosis regulator Bcl-2 family BH4" evidence="6">
    <location>
        <begin position="192"/>
        <end position="211"/>
    </location>
</feature>
<dbReference type="PROSITE" id="PS01080">
    <property type="entry name" value="BH1"/>
    <property type="match status" value="2"/>
</dbReference>
<dbReference type="OrthoDB" id="6021377at2759"/>
<reference evidence="7 8" key="1">
    <citation type="submission" date="2020-06" db="EMBL/GenBank/DDBJ databases">
        <authorList>
            <person name="Li R."/>
            <person name="Bekaert M."/>
        </authorList>
    </citation>
    <scope>NUCLEOTIDE SEQUENCE [LARGE SCALE GENOMIC DNA]</scope>
    <source>
        <strain evidence="8">wild</strain>
    </source>
</reference>
<evidence type="ECO:0000256" key="4">
    <source>
        <dbReference type="ARBA" id="ARBA00023136"/>
    </source>
</evidence>
<keyword evidence="3 5" id="KW-0053">Apoptosis</keyword>
<evidence type="ECO:0000256" key="1">
    <source>
        <dbReference type="ARBA" id="ARBA00004370"/>
    </source>
</evidence>
<dbReference type="Proteomes" id="UP000507470">
    <property type="component" value="Unassembled WGS sequence"/>
</dbReference>
<dbReference type="PROSITE" id="PS50063">
    <property type="entry name" value="BH4_2"/>
    <property type="match status" value="2"/>
</dbReference>
<name>A0A6J8DXR3_MYTCO</name>
<dbReference type="GO" id="GO:0051400">
    <property type="term" value="F:BH domain binding"/>
    <property type="evidence" value="ECO:0007669"/>
    <property type="project" value="TreeGrafter"/>
</dbReference>
<accession>A0A6J8DXR3</accession>
<dbReference type="PANTHER" id="PTHR11256:SF50">
    <property type="entry name" value="APOPTOSIS REGULATOR CED-9"/>
    <property type="match status" value="1"/>
</dbReference>
<feature type="domain" description="Apoptosis regulator Bcl-2 family BH4" evidence="6">
    <location>
        <begin position="32"/>
        <end position="51"/>
    </location>
</feature>
<gene>
    <name evidence="7" type="ORF">MCOR_44650</name>
</gene>
<dbReference type="InterPro" id="IPR036834">
    <property type="entry name" value="Bcl-2-like_sf"/>
</dbReference>
<keyword evidence="8" id="KW-1185">Reference proteome</keyword>
<dbReference type="PANTHER" id="PTHR11256">
    <property type="entry name" value="BCL-2 RELATED"/>
    <property type="match status" value="1"/>
</dbReference>
<dbReference type="InterPro" id="IPR002475">
    <property type="entry name" value="Bcl2-like"/>
</dbReference>
<evidence type="ECO:0000256" key="5">
    <source>
        <dbReference type="PROSITE-ProRule" id="PRU00025"/>
    </source>
</evidence>
<sequence>MRGRSFSFATKESLFGERKSLNMENNTDQTGTRYLVVDYINYRLNNNGVQWDQCPSLLPQPLDVHRTLRKKGDEFEERFRNEFQNLIEELHITENTAYPMFCKVVEELFNGGINWGRIVALFSFGGSLATQCMKRDLPQLIDSVIEWITLYIDKNLSNWIQTHGGWKDGLNQDEGCKTTGSNNNIEMNQFSSRYLVADFINDRLRKHGMRWDNCPTLDLPPSQIQLKLRSLGDEFQERFQTQFDDMVNQLHITEATAYPTFQRVVQELFIDGNINWGRIVALFGFGGSLSVKCVQRGMPQLVDSIVDWVSTYLCNSLEQWITDNGGWQGFVEFYNQGQNHNDSPWDVKGLVKYGAIGVIGAMALGAFLQRT</sequence>
<dbReference type="PROSITE" id="PS50062">
    <property type="entry name" value="BCL2_FAMILY"/>
    <property type="match status" value="2"/>
</dbReference>
<dbReference type="GO" id="GO:0005741">
    <property type="term" value="C:mitochondrial outer membrane"/>
    <property type="evidence" value="ECO:0007669"/>
    <property type="project" value="TreeGrafter"/>
</dbReference>
<dbReference type="SMART" id="SM00265">
    <property type="entry name" value="BH4"/>
    <property type="match status" value="2"/>
</dbReference>
<evidence type="ECO:0000256" key="3">
    <source>
        <dbReference type="ARBA" id="ARBA00022703"/>
    </source>
</evidence>
<keyword evidence="4" id="KW-0472">Membrane</keyword>
<comment type="similarity">
    <text evidence="2">Belongs to the Bcl-2 family.</text>
</comment>
<dbReference type="Pfam" id="PF00452">
    <property type="entry name" value="Bcl-2"/>
    <property type="match status" value="2"/>
</dbReference>
<dbReference type="GO" id="GO:0042981">
    <property type="term" value="P:regulation of apoptotic process"/>
    <property type="evidence" value="ECO:0007669"/>
    <property type="project" value="InterPro"/>
</dbReference>
<dbReference type="EMBL" id="CACVKT020007872">
    <property type="protein sequence ID" value="CAC5411580.1"/>
    <property type="molecule type" value="Genomic_DNA"/>
</dbReference>
<dbReference type="InterPro" id="IPR020717">
    <property type="entry name" value="Bcl2_BH1_motif_CS"/>
</dbReference>
<evidence type="ECO:0000259" key="6">
    <source>
        <dbReference type="PROSITE" id="PS50063"/>
    </source>
</evidence>
<organism evidence="7 8">
    <name type="scientific">Mytilus coruscus</name>
    <name type="common">Sea mussel</name>
    <dbReference type="NCBI Taxonomy" id="42192"/>
    <lineage>
        <taxon>Eukaryota</taxon>
        <taxon>Metazoa</taxon>
        <taxon>Spiralia</taxon>
        <taxon>Lophotrochozoa</taxon>
        <taxon>Mollusca</taxon>
        <taxon>Bivalvia</taxon>
        <taxon>Autobranchia</taxon>
        <taxon>Pteriomorphia</taxon>
        <taxon>Mytilida</taxon>
        <taxon>Mytiloidea</taxon>
        <taxon>Mytilidae</taxon>
        <taxon>Mytilinae</taxon>
        <taxon>Mytilus</taxon>
    </lineage>
</organism>
<dbReference type="CDD" id="cd06845">
    <property type="entry name" value="Bcl-2_like"/>
    <property type="match status" value="2"/>
</dbReference>
<dbReference type="GO" id="GO:0008630">
    <property type="term" value="P:intrinsic apoptotic signaling pathway in response to DNA damage"/>
    <property type="evidence" value="ECO:0007669"/>
    <property type="project" value="TreeGrafter"/>
</dbReference>
<dbReference type="SMART" id="SM00337">
    <property type="entry name" value="BCL"/>
    <property type="match status" value="2"/>
</dbReference>
<evidence type="ECO:0000256" key="2">
    <source>
        <dbReference type="ARBA" id="ARBA00009458"/>
    </source>
</evidence>
<feature type="short sequence motif" description="BH4" evidence="5">
    <location>
        <begin position="32"/>
        <end position="51"/>
    </location>
</feature>
<dbReference type="Gene3D" id="1.10.437.10">
    <property type="entry name" value="Blc2-like"/>
    <property type="match status" value="2"/>
</dbReference>
<dbReference type="InterPro" id="IPR003093">
    <property type="entry name" value="Bcl2_BH4"/>
</dbReference>
<dbReference type="InterPro" id="IPR046371">
    <property type="entry name" value="Bcl-2_BH1-3"/>
</dbReference>
<proteinExistence type="inferred from homology"/>
<dbReference type="AlphaFoldDB" id="A0A6J8DXR3"/>
<feature type="short sequence motif" description="BH4" evidence="5">
    <location>
        <begin position="192"/>
        <end position="211"/>
    </location>
</feature>
<evidence type="ECO:0000313" key="8">
    <source>
        <dbReference type="Proteomes" id="UP000507470"/>
    </source>
</evidence>
<dbReference type="InterPro" id="IPR026298">
    <property type="entry name" value="Bcl-2_fam"/>
</dbReference>
<dbReference type="SUPFAM" id="SSF56854">
    <property type="entry name" value="Bcl-2 inhibitors of programmed cell death"/>
    <property type="match status" value="2"/>
</dbReference>
<evidence type="ECO:0000313" key="7">
    <source>
        <dbReference type="EMBL" id="CAC5411580.1"/>
    </source>
</evidence>
<dbReference type="PRINTS" id="PR01862">
    <property type="entry name" value="BCL2FAMILY"/>
</dbReference>
<dbReference type="GO" id="GO:0001836">
    <property type="term" value="P:release of cytochrome c from mitochondria"/>
    <property type="evidence" value="ECO:0007669"/>
    <property type="project" value="TreeGrafter"/>
</dbReference>
<dbReference type="GO" id="GO:0097192">
    <property type="term" value="P:extrinsic apoptotic signaling pathway in absence of ligand"/>
    <property type="evidence" value="ECO:0007669"/>
    <property type="project" value="TreeGrafter"/>
</dbReference>
<comment type="subcellular location">
    <subcellularLocation>
        <location evidence="1">Membrane</location>
    </subcellularLocation>
</comment>
<protein>
    <submittedName>
        <fullName evidence="7">BCL2L1</fullName>
    </submittedName>
</protein>